<dbReference type="Proteomes" id="UP000295727">
    <property type="component" value="Chromosome 3"/>
</dbReference>
<dbReference type="InterPro" id="IPR027396">
    <property type="entry name" value="DsrEFH-like"/>
</dbReference>
<dbReference type="AlphaFoldDB" id="A0A4P7D1F1"/>
<dbReference type="OrthoDB" id="7206705at2"/>
<dbReference type="EMBL" id="CP038150">
    <property type="protein sequence ID" value="QBR01007.1"/>
    <property type="molecule type" value="Genomic_DNA"/>
</dbReference>
<protein>
    <submittedName>
        <fullName evidence="2">Sulfur reduction protein DsrE</fullName>
    </submittedName>
</protein>
<reference evidence="2 3" key="1">
    <citation type="submission" date="2019-03" db="EMBL/GenBank/DDBJ databases">
        <title>Paraburkholderia sp. 7MH5, isolated from subtropical forest soil.</title>
        <authorList>
            <person name="Gao Z.-H."/>
            <person name="Qiu L.-H."/>
        </authorList>
    </citation>
    <scope>NUCLEOTIDE SEQUENCE [LARGE SCALE GENOMIC DNA]</scope>
    <source>
        <strain evidence="2 3">7MH5</strain>
    </source>
</reference>
<dbReference type="SUPFAM" id="SSF75169">
    <property type="entry name" value="DsrEFH-like"/>
    <property type="match status" value="1"/>
</dbReference>
<name>A0A4P7D1F1_9BURK</name>
<proteinExistence type="predicted"/>
<keyword evidence="1" id="KW-0732">Signal</keyword>
<accession>A0A4P7D1F1</accession>
<sequence length="197" mass="20999">MTRSPARRTFAVLQFKIWAAAALVGIAAVPACAAPADAPNFWTTPTIEHYGKMHDLPNGAFRPQPGQVYKVVFALTQAPAQPDKVDPALDHVARTVNLYVAAGVPLDKLKFVAVAYGAATPLALDDAHYRAAFGVANPNLPLIDALKKAGVTIAVCGQAVAEHHFAYDWIDSRITLALSALTTITTLQQQGYALMPL</sequence>
<dbReference type="Pfam" id="PF02635">
    <property type="entry name" value="DsrE"/>
    <property type="match status" value="1"/>
</dbReference>
<gene>
    <name evidence="2" type="ORF">E1956_27590</name>
</gene>
<evidence type="ECO:0000313" key="2">
    <source>
        <dbReference type="EMBL" id="QBR01007.1"/>
    </source>
</evidence>
<feature type="signal peptide" evidence="1">
    <location>
        <begin position="1"/>
        <end position="33"/>
    </location>
</feature>
<feature type="chain" id="PRO_5020724135" evidence="1">
    <location>
        <begin position="34"/>
        <end position="197"/>
    </location>
</feature>
<organism evidence="2 3">
    <name type="scientific">Paraburkholderia pallida</name>
    <dbReference type="NCBI Taxonomy" id="2547399"/>
    <lineage>
        <taxon>Bacteria</taxon>
        <taxon>Pseudomonadati</taxon>
        <taxon>Pseudomonadota</taxon>
        <taxon>Betaproteobacteria</taxon>
        <taxon>Burkholderiales</taxon>
        <taxon>Burkholderiaceae</taxon>
        <taxon>Paraburkholderia</taxon>
    </lineage>
</organism>
<dbReference type="PANTHER" id="PTHR37691">
    <property type="entry name" value="BLR3518 PROTEIN"/>
    <property type="match status" value="1"/>
</dbReference>
<dbReference type="Gene3D" id="3.40.1260.10">
    <property type="entry name" value="DsrEFH-like"/>
    <property type="match status" value="1"/>
</dbReference>
<evidence type="ECO:0000313" key="3">
    <source>
        <dbReference type="Proteomes" id="UP000295727"/>
    </source>
</evidence>
<keyword evidence="3" id="KW-1185">Reference proteome</keyword>
<dbReference type="InterPro" id="IPR003787">
    <property type="entry name" value="Sulphur_relay_DsrE/F-like"/>
</dbReference>
<evidence type="ECO:0000256" key="1">
    <source>
        <dbReference type="SAM" id="SignalP"/>
    </source>
</evidence>
<dbReference type="PANTHER" id="PTHR37691:SF1">
    <property type="entry name" value="BLR3518 PROTEIN"/>
    <property type="match status" value="1"/>
</dbReference>
<dbReference type="KEGG" id="ppai:E1956_27590"/>